<dbReference type="RefSeq" id="WP_380895570.1">
    <property type="nucleotide sequence ID" value="NZ_JBHTKY010000008.1"/>
</dbReference>
<dbReference type="Proteomes" id="UP001597205">
    <property type="component" value="Unassembled WGS sequence"/>
</dbReference>
<keyword evidence="1" id="KW-1133">Transmembrane helix</keyword>
<accession>A0ABW3RKZ6</accession>
<keyword evidence="1" id="KW-0812">Transmembrane</keyword>
<dbReference type="EMBL" id="JBHTKY010000008">
    <property type="protein sequence ID" value="MFD1165496.1"/>
    <property type="molecule type" value="Genomic_DNA"/>
</dbReference>
<evidence type="ECO:0008006" key="4">
    <source>
        <dbReference type="Google" id="ProtNLM"/>
    </source>
</evidence>
<gene>
    <name evidence="2" type="ORF">ACFQ2C_07755</name>
</gene>
<name>A0ABW3RKZ6_9SPHI</name>
<organism evidence="2 3">
    <name type="scientific">Sphingobacterium daejeonense</name>
    <dbReference type="NCBI Taxonomy" id="371142"/>
    <lineage>
        <taxon>Bacteria</taxon>
        <taxon>Pseudomonadati</taxon>
        <taxon>Bacteroidota</taxon>
        <taxon>Sphingobacteriia</taxon>
        <taxon>Sphingobacteriales</taxon>
        <taxon>Sphingobacteriaceae</taxon>
        <taxon>Sphingobacterium</taxon>
    </lineage>
</organism>
<evidence type="ECO:0000256" key="1">
    <source>
        <dbReference type="SAM" id="Phobius"/>
    </source>
</evidence>
<feature type="transmembrane region" description="Helical" evidence="1">
    <location>
        <begin position="108"/>
        <end position="126"/>
    </location>
</feature>
<feature type="transmembrane region" description="Helical" evidence="1">
    <location>
        <begin position="66"/>
        <end position="88"/>
    </location>
</feature>
<evidence type="ECO:0000313" key="3">
    <source>
        <dbReference type="Proteomes" id="UP001597205"/>
    </source>
</evidence>
<proteinExistence type="predicted"/>
<keyword evidence="3" id="KW-1185">Reference proteome</keyword>
<feature type="transmembrane region" description="Helical" evidence="1">
    <location>
        <begin position="42"/>
        <end position="59"/>
    </location>
</feature>
<keyword evidence="1" id="KW-0472">Membrane</keyword>
<evidence type="ECO:0000313" key="2">
    <source>
        <dbReference type="EMBL" id="MFD1165496.1"/>
    </source>
</evidence>
<protein>
    <recommendedName>
        <fullName evidence="4">Lipoprotein</fullName>
    </recommendedName>
</protein>
<reference evidence="3" key="1">
    <citation type="journal article" date="2019" name="Int. J. Syst. Evol. Microbiol.">
        <title>The Global Catalogue of Microorganisms (GCM) 10K type strain sequencing project: providing services to taxonomists for standard genome sequencing and annotation.</title>
        <authorList>
            <consortium name="The Broad Institute Genomics Platform"/>
            <consortium name="The Broad Institute Genome Sequencing Center for Infectious Disease"/>
            <person name="Wu L."/>
            <person name="Ma J."/>
        </authorList>
    </citation>
    <scope>NUCLEOTIDE SEQUENCE [LARGE SCALE GENOMIC DNA]</scope>
    <source>
        <strain evidence="3">CCUG 52468</strain>
    </source>
</reference>
<feature type="transmembrane region" description="Helical" evidence="1">
    <location>
        <begin position="7"/>
        <end position="30"/>
    </location>
</feature>
<comment type="caution">
    <text evidence="2">The sequence shown here is derived from an EMBL/GenBank/DDBJ whole genome shotgun (WGS) entry which is preliminary data.</text>
</comment>
<sequence>MRSLNKPLALLGFFVVFISTIFCPFLKVPLQANWNLYQVDTALFMITNGILGLCVLLFFMRKLSGFRIAALALIAWIILSFILVYFQINNYVGFKFLDGLLSKTLNIKWGWAVLLAGAVMILFSVGKGKKVGE</sequence>